<dbReference type="HAMAP" id="MF_01815">
    <property type="entry name" value="FabH"/>
    <property type="match status" value="1"/>
</dbReference>
<protein>
    <recommendedName>
        <fullName evidence="9">Beta-ketoacyl-[acyl-carrier-protein] synthase III</fullName>
        <shortName evidence="9">Beta-ketoacyl-ACP synthase III</shortName>
        <shortName evidence="9">KAS III</shortName>
        <ecNumber evidence="9">2.3.1.180</ecNumber>
    </recommendedName>
    <alternativeName>
        <fullName evidence="9">3-oxoacyl-[acyl-carrier-protein] synthase 3</fullName>
    </alternativeName>
    <alternativeName>
        <fullName evidence="9">3-oxoacyl-[acyl-carrier-protein] synthase III</fullName>
    </alternativeName>
</protein>
<keyword evidence="5 9" id="KW-0276">Fatty acid metabolism</keyword>
<dbReference type="EC" id="2.3.1.180" evidence="9"/>
<dbReference type="NCBIfam" id="NF006829">
    <property type="entry name" value="PRK09352.1"/>
    <property type="match status" value="1"/>
</dbReference>
<keyword evidence="8 9" id="KW-0012">Acyltransferase</keyword>
<dbReference type="CDD" id="cd00830">
    <property type="entry name" value="KAS_III"/>
    <property type="match status" value="1"/>
</dbReference>
<dbReference type="InterPro" id="IPR013751">
    <property type="entry name" value="ACP_syn_III_N"/>
</dbReference>
<organism evidence="12 13">
    <name type="scientific">Salinithrix halophila</name>
    <dbReference type="NCBI Taxonomy" id="1485204"/>
    <lineage>
        <taxon>Bacteria</taxon>
        <taxon>Bacillati</taxon>
        <taxon>Bacillota</taxon>
        <taxon>Bacilli</taxon>
        <taxon>Bacillales</taxon>
        <taxon>Thermoactinomycetaceae</taxon>
        <taxon>Salinithrix</taxon>
    </lineage>
</organism>
<comment type="similarity">
    <text evidence="1 9">Belongs to the thiolase-like superfamily. FabH family.</text>
</comment>
<dbReference type="InterPro" id="IPR016039">
    <property type="entry name" value="Thiolase-like"/>
</dbReference>
<evidence type="ECO:0000313" key="12">
    <source>
        <dbReference type="EMBL" id="MFC4075540.1"/>
    </source>
</evidence>
<evidence type="ECO:0000256" key="1">
    <source>
        <dbReference type="ARBA" id="ARBA00008642"/>
    </source>
</evidence>
<sequence>MALHPISRSQVTAIGSYVPERVLDNHDLEQMVDTQEEWIVKRTGIHERRMAKTEQHTSDLCIEAVEDMVKRHPGLELQDIDMILVATSTPDFPFPSVACMLQDRFSIDRCGALDVSAACAGFVYALNLADALVTAGQCRKVLVVGGETLSKVTDYTDRTTCILFGDGAGAALVEREERTPGFIHSTSGTDGSAGIHVYRTGLSDHLNGVKLKDNGKIVQDGRAVFRLAVRTLSEEIPRFLSEAGRSVEEIDWFVPHSANLRIIDSVCEKIGLPTERIWFSGERYGNTSAASIPLALCQGIDTGKIREGDMVLLSGFGSGFTHAHTLLRWGF</sequence>
<dbReference type="InterPro" id="IPR004655">
    <property type="entry name" value="FabH"/>
</dbReference>
<evidence type="ECO:0000256" key="4">
    <source>
        <dbReference type="ARBA" id="ARBA00022679"/>
    </source>
</evidence>
<dbReference type="PANTHER" id="PTHR34069">
    <property type="entry name" value="3-OXOACYL-[ACYL-CARRIER-PROTEIN] SYNTHASE 3"/>
    <property type="match status" value="1"/>
</dbReference>
<keyword evidence="7 9" id="KW-0275">Fatty acid biosynthesis</keyword>
<dbReference type="EMBL" id="JBHSAP010000004">
    <property type="protein sequence ID" value="MFC4075540.1"/>
    <property type="molecule type" value="Genomic_DNA"/>
</dbReference>
<feature type="active site" evidence="9">
    <location>
        <position position="286"/>
    </location>
</feature>
<evidence type="ECO:0000256" key="7">
    <source>
        <dbReference type="ARBA" id="ARBA00023160"/>
    </source>
</evidence>
<dbReference type="PANTHER" id="PTHR34069:SF2">
    <property type="entry name" value="BETA-KETOACYL-[ACYL-CARRIER-PROTEIN] SYNTHASE III"/>
    <property type="match status" value="1"/>
</dbReference>
<keyword evidence="6 9" id="KW-0443">Lipid metabolism</keyword>
<comment type="caution">
    <text evidence="12">The sequence shown here is derived from an EMBL/GenBank/DDBJ whole genome shotgun (WGS) entry which is preliminary data.</text>
</comment>
<dbReference type="Pfam" id="PF08545">
    <property type="entry name" value="ACP_syn_III"/>
    <property type="match status" value="1"/>
</dbReference>
<gene>
    <name evidence="9" type="primary">fabH</name>
    <name evidence="12" type="ORF">ACFOUO_01805</name>
</gene>
<evidence type="ECO:0000256" key="3">
    <source>
        <dbReference type="ARBA" id="ARBA00022516"/>
    </source>
</evidence>
<evidence type="ECO:0000259" key="10">
    <source>
        <dbReference type="Pfam" id="PF08541"/>
    </source>
</evidence>
<dbReference type="Proteomes" id="UP001595843">
    <property type="component" value="Unassembled WGS sequence"/>
</dbReference>
<keyword evidence="3 9" id="KW-0444">Lipid biosynthesis</keyword>
<evidence type="ECO:0000256" key="8">
    <source>
        <dbReference type="ARBA" id="ARBA00023315"/>
    </source>
</evidence>
<proteinExistence type="inferred from homology"/>
<feature type="region of interest" description="ACP-binding" evidence="9">
    <location>
        <begin position="257"/>
        <end position="261"/>
    </location>
</feature>
<comment type="subunit">
    <text evidence="9">Homodimer.</text>
</comment>
<evidence type="ECO:0000256" key="9">
    <source>
        <dbReference type="HAMAP-Rule" id="MF_01815"/>
    </source>
</evidence>
<dbReference type="RefSeq" id="WP_380701549.1">
    <property type="nucleotide sequence ID" value="NZ_JBHSAP010000004.1"/>
</dbReference>
<dbReference type="Gene3D" id="3.40.47.10">
    <property type="match status" value="1"/>
</dbReference>
<reference evidence="13" key="1">
    <citation type="journal article" date="2019" name="Int. J. Syst. Evol. Microbiol.">
        <title>The Global Catalogue of Microorganisms (GCM) 10K type strain sequencing project: providing services to taxonomists for standard genome sequencing and annotation.</title>
        <authorList>
            <consortium name="The Broad Institute Genomics Platform"/>
            <consortium name="The Broad Institute Genome Sequencing Center for Infectious Disease"/>
            <person name="Wu L."/>
            <person name="Ma J."/>
        </authorList>
    </citation>
    <scope>NUCLEOTIDE SEQUENCE [LARGE SCALE GENOMIC DNA]</scope>
    <source>
        <strain evidence="13">IBRC-M 10813</strain>
    </source>
</reference>
<dbReference type="Pfam" id="PF08541">
    <property type="entry name" value="ACP_syn_III_C"/>
    <property type="match status" value="1"/>
</dbReference>
<dbReference type="InterPro" id="IPR013747">
    <property type="entry name" value="ACP_syn_III_C"/>
</dbReference>
<comment type="subcellular location">
    <subcellularLocation>
        <location evidence="9">Cytoplasm</location>
    </subcellularLocation>
</comment>
<feature type="domain" description="Beta-ketoacyl-[acyl-carrier-protein] synthase III C-terminal" evidence="10">
    <location>
        <begin position="240"/>
        <end position="329"/>
    </location>
</feature>
<comment type="pathway">
    <text evidence="9">Lipid metabolism; fatty acid biosynthesis.</text>
</comment>
<dbReference type="NCBIfam" id="TIGR00747">
    <property type="entry name" value="fabH"/>
    <property type="match status" value="1"/>
</dbReference>
<evidence type="ECO:0000259" key="11">
    <source>
        <dbReference type="Pfam" id="PF08545"/>
    </source>
</evidence>
<feature type="active site" evidence="9">
    <location>
        <position position="256"/>
    </location>
</feature>
<comment type="function">
    <text evidence="9">Catalyzes the condensation reaction of fatty acid synthesis by the addition to an acyl acceptor of two carbons from malonyl-ACP. Catalyzes the first condensation reaction which initiates fatty acid synthesis and may therefore play a role in governing the total rate of fatty acid production. Possesses both acetoacetyl-ACP synthase and acetyl transacylase activities. Its substrate specificity determines the biosynthesis of branched-chain and/or straight-chain of fatty acids.</text>
</comment>
<evidence type="ECO:0000313" key="13">
    <source>
        <dbReference type="Proteomes" id="UP001595843"/>
    </source>
</evidence>
<evidence type="ECO:0000256" key="6">
    <source>
        <dbReference type="ARBA" id="ARBA00023098"/>
    </source>
</evidence>
<comment type="domain">
    <text evidence="9">The last Arg residue of the ACP-binding site is essential for the weak association between ACP/AcpP and FabH.</text>
</comment>
<accession>A0ABV8JB70</accession>
<keyword evidence="13" id="KW-1185">Reference proteome</keyword>
<keyword evidence="9" id="KW-0511">Multifunctional enzyme</keyword>
<feature type="active site" evidence="9">
    <location>
        <position position="119"/>
    </location>
</feature>
<evidence type="ECO:0000256" key="5">
    <source>
        <dbReference type="ARBA" id="ARBA00022832"/>
    </source>
</evidence>
<comment type="catalytic activity">
    <reaction evidence="9">
        <text>malonyl-[ACP] + acetyl-CoA + H(+) = 3-oxobutanoyl-[ACP] + CO2 + CoA</text>
        <dbReference type="Rhea" id="RHEA:12080"/>
        <dbReference type="Rhea" id="RHEA-COMP:9623"/>
        <dbReference type="Rhea" id="RHEA-COMP:9625"/>
        <dbReference type="ChEBI" id="CHEBI:15378"/>
        <dbReference type="ChEBI" id="CHEBI:16526"/>
        <dbReference type="ChEBI" id="CHEBI:57287"/>
        <dbReference type="ChEBI" id="CHEBI:57288"/>
        <dbReference type="ChEBI" id="CHEBI:78449"/>
        <dbReference type="ChEBI" id="CHEBI:78450"/>
        <dbReference type="EC" id="2.3.1.180"/>
    </reaction>
</comment>
<evidence type="ECO:0000256" key="2">
    <source>
        <dbReference type="ARBA" id="ARBA00022490"/>
    </source>
</evidence>
<dbReference type="SUPFAM" id="SSF53901">
    <property type="entry name" value="Thiolase-like"/>
    <property type="match status" value="1"/>
</dbReference>
<keyword evidence="4 9" id="KW-0808">Transferase</keyword>
<keyword evidence="2 9" id="KW-0963">Cytoplasm</keyword>
<name>A0ABV8JB70_9BACL</name>
<feature type="domain" description="Beta-ketoacyl-[acyl-carrier-protein] synthase III N-terminal" evidence="11">
    <location>
        <begin position="113"/>
        <end position="191"/>
    </location>
</feature>